<keyword evidence="7" id="KW-1053">Target membrane</keyword>
<keyword evidence="2" id="KW-0268">Exocytosis</keyword>
<dbReference type="PANTHER" id="PTHR24171:SF9">
    <property type="entry name" value="ANKYRIN REPEAT DOMAIN-CONTAINING PROTEIN 39"/>
    <property type="match status" value="1"/>
</dbReference>
<evidence type="ECO:0000256" key="1">
    <source>
        <dbReference type="ARBA" id="ARBA00004175"/>
    </source>
</evidence>
<dbReference type="Proteomes" id="UP000821853">
    <property type="component" value="Chromosome 4"/>
</dbReference>
<dbReference type="GO" id="GO:0044218">
    <property type="term" value="C:other organism cell membrane"/>
    <property type="evidence" value="ECO:0007669"/>
    <property type="project" value="UniProtKB-KW"/>
</dbReference>
<evidence type="ECO:0008006" key="11">
    <source>
        <dbReference type="Google" id="ProtNLM"/>
    </source>
</evidence>
<dbReference type="GO" id="GO:0006887">
    <property type="term" value="P:exocytosis"/>
    <property type="evidence" value="ECO:0007669"/>
    <property type="project" value="UniProtKB-KW"/>
</dbReference>
<dbReference type="PROSITE" id="PS50088">
    <property type="entry name" value="ANK_REPEAT"/>
    <property type="match status" value="1"/>
</dbReference>
<keyword evidence="6 8" id="KW-0040">ANK repeat</keyword>
<protein>
    <recommendedName>
        <fullName evidence="11">Ankyrin repeat protein</fullName>
    </recommendedName>
</protein>
<organism evidence="9 10">
    <name type="scientific">Haemaphysalis longicornis</name>
    <name type="common">Bush tick</name>
    <dbReference type="NCBI Taxonomy" id="44386"/>
    <lineage>
        <taxon>Eukaryota</taxon>
        <taxon>Metazoa</taxon>
        <taxon>Ecdysozoa</taxon>
        <taxon>Arthropoda</taxon>
        <taxon>Chelicerata</taxon>
        <taxon>Arachnida</taxon>
        <taxon>Acari</taxon>
        <taxon>Parasitiformes</taxon>
        <taxon>Ixodida</taxon>
        <taxon>Ixodoidea</taxon>
        <taxon>Ixodidae</taxon>
        <taxon>Haemaphysalinae</taxon>
        <taxon>Haemaphysalis</taxon>
    </lineage>
</organism>
<evidence type="ECO:0000256" key="2">
    <source>
        <dbReference type="ARBA" id="ARBA00022483"/>
    </source>
</evidence>
<keyword evidence="4" id="KW-0677">Repeat</keyword>
<dbReference type="EMBL" id="JABSTR010000006">
    <property type="protein sequence ID" value="KAH9372540.1"/>
    <property type="molecule type" value="Genomic_DNA"/>
</dbReference>
<keyword evidence="7" id="KW-0472">Membrane</keyword>
<dbReference type="Pfam" id="PF12796">
    <property type="entry name" value="Ank_2"/>
    <property type="match status" value="1"/>
</dbReference>
<dbReference type="OrthoDB" id="427518at2759"/>
<dbReference type="AlphaFoldDB" id="A0A9J6GDR6"/>
<dbReference type="SMART" id="SM00248">
    <property type="entry name" value="ANK"/>
    <property type="match status" value="1"/>
</dbReference>
<evidence type="ECO:0000313" key="9">
    <source>
        <dbReference type="EMBL" id="KAH9372540.1"/>
    </source>
</evidence>
<evidence type="ECO:0000256" key="6">
    <source>
        <dbReference type="ARBA" id="ARBA00023043"/>
    </source>
</evidence>
<dbReference type="PANTHER" id="PTHR24171">
    <property type="entry name" value="ANKYRIN REPEAT DOMAIN-CONTAINING PROTEIN 39-RELATED"/>
    <property type="match status" value="1"/>
</dbReference>
<keyword evidence="5" id="KW-0638">Presynaptic neurotoxin</keyword>
<evidence type="ECO:0000256" key="5">
    <source>
        <dbReference type="ARBA" id="ARBA00023028"/>
    </source>
</evidence>
<dbReference type="VEuPathDB" id="VectorBase:HLOH_049033"/>
<comment type="subcellular location">
    <subcellularLocation>
        <location evidence="1">Target cell membrane</location>
    </subcellularLocation>
</comment>
<evidence type="ECO:0000256" key="3">
    <source>
        <dbReference type="ARBA" id="ARBA00022537"/>
    </source>
</evidence>
<name>A0A9J6GDR6_HAELO</name>
<dbReference type="PROSITE" id="PS50297">
    <property type="entry name" value="ANK_REP_REGION"/>
    <property type="match status" value="1"/>
</dbReference>
<evidence type="ECO:0000256" key="4">
    <source>
        <dbReference type="ARBA" id="ARBA00022737"/>
    </source>
</evidence>
<keyword evidence="5" id="KW-0528">Neurotoxin</keyword>
<sequence length="96" mass="10307">MHVVKVLVDAGADVNKLDADGNTPLHICLMRHHCEIIEILVAAGADVNKQDGEGNTPLHISLMNRRAVKESEINPAVAPKLKAVGSYHEATANVIH</sequence>
<comment type="caution">
    <text evidence="9">The sequence shown here is derived from an EMBL/GenBank/DDBJ whole genome shotgun (WGS) entry which is preliminary data.</text>
</comment>
<accession>A0A9J6GDR6</accession>
<dbReference type="GO" id="GO:0044231">
    <property type="term" value="C:host cell presynaptic membrane"/>
    <property type="evidence" value="ECO:0007669"/>
    <property type="project" value="UniProtKB-KW"/>
</dbReference>
<keyword evidence="10" id="KW-1185">Reference proteome</keyword>
<evidence type="ECO:0000256" key="7">
    <source>
        <dbReference type="ARBA" id="ARBA00023298"/>
    </source>
</evidence>
<keyword evidence="3" id="KW-1052">Target cell membrane</keyword>
<dbReference type="InterPro" id="IPR036770">
    <property type="entry name" value="Ankyrin_rpt-contain_sf"/>
</dbReference>
<evidence type="ECO:0000313" key="10">
    <source>
        <dbReference type="Proteomes" id="UP000821853"/>
    </source>
</evidence>
<reference evidence="9 10" key="1">
    <citation type="journal article" date="2020" name="Cell">
        <title>Large-Scale Comparative Analyses of Tick Genomes Elucidate Their Genetic Diversity and Vector Capacities.</title>
        <authorList>
            <consortium name="Tick Genome and Microbiome Consortium (TIGMIC)"/>
            <person name="Jia N."/>
            <person name="Wang J."/>
            <person name="Shi W."/>
            <person name="Du L."/>
            <person name="Sun Y."/>
            <person name="Zhan W."/>
            <person name="Jiang J.F."/>
            <person name="Wang Q."/>
            <person name="Zhang B."/>
            <person name="Ji P."/>
            <person name="Bell-Sakyi L."/>
            <person name="Cui X.M."/>
            <person name="Yuan T.T."/>
            <person name="Jiang B.G."/>
            <person name="Yang W.F."/>
            <person name="Lam T.T."/>
            <person name="Chang Q.C."/>
            <person name="Ding S.J."/>
            <person name="Wang X.J."/>
            <person name="Zhu J.G."/>
            <person name="Ruan X.D."/>
            <person name="Zhao L."/>
            <person name="Wei J.T."/>
            <person name="Ye R.Z."/>
            <person name="Que T.C."/>
            <person name="Du C.H."/>
            <person name="Zhou Y.H."/>
            <person name="Cheng J.X."/>
            <person name="Dai P.F."/>
            <person name="Guo W.B."/>
            <person name="Han X.H."/>
            <person name="Huang E.J."/>
            <person name="Li L.F."/>
            <person name="Wei W."/>
            <person name="Gao Y.C."/>
            <person name="Liu J.Z."/>
            <person name="Shao H.Z."/>
            <person name="Wang X."/>
            <person name="Wang C.C."/>
            <person name="Yang T.C."/>
            <person name="Huo Q.B."/>
            <person name="Li W."/>
            <person name="Chen H.Y."/>
            <person name="Chen S.E."/>
            <person name="Zhou L.G."/>
            <person name="Ni X.B."/>
            <person name="Tian J.H."/>
            <person name="Sheng Y."/>
            <person name="Liu T."/>
            <person name="Pan Y.S."/>
            <person name="Xia L.Y."/>
            <person name="Li J."/>
            <person name="Zhao F."/>
            <person name="Cao W.C."/>
        </authorList>
    </citation>
    <scope>NUCLEOTIDE SEQUENCE [LARGE SCALE GENOMIC DNA]</scope>
    <source>
        <strain evidence="9">HaeL-2018</strain>
    </source>
</reference>
<gene>
    <name evidence="9" type="ORF">HPB48_013050</name>
</gene>
<dbReference type="InterPro" id="IPR002110">
    <property type="entry name" value="Ankyrin_rpt"/>
</dbReference>
<evidence type="ECO:0000256" key="8">
    <source>
        <dbReference type="PROSITE-ProRule" id="PRU00023"/>
    </source>
</evidence>
<proteinExistence type="predicted"/>
<dbReference type="SUPFAM" id="SSF48403">
    <property type="entry name" value="Ankyrin repeat"/>
    <property type="match status" value="1"/>
</dbReference>
<feature type="repeat" description="ANK" evidence="8">
    <location>
        <begin position="20"/>
        <end position="52"/>
    </location>
</feature>
<keyword evidence="5" id="KW-0800">Toxin</keyword>
<dbReference type="Gene3D" id="1.25.40.20">
    <property type="entry name" value="Ankyrin repeat-containing domain"/>
    <property type="match status" value="1"/>
</dbReference>